<keyword evidence="1" id="KW-1133">Transmembrane helix</keyword>
<protein>
    <submittedName>
        <fullName evidence="2">Uncharacterized protein</fullName>
    </submittedName>
</protein>
<accession>A0A2P2P1C5</accession>
<organism evidence="2">
    <name type="scientific">Rhizophora mucronata</name>
    <name type="common">Asiatic mangrove</name>
    <dbReference type="NCBI Taxonomy" id="61149"/>
    <lineage>
        <taxon>Eukaryota</taxon>
        <taxon>Viridiplantae</taxon>
        <taxon>Streptophyta</taxon>
        <taxon>Embryophyta</taxon>
        <taxon>Tracheophyta</taxon>
        <taxon>Spermatophyta</taxon>
        <taxon>Magnoliopsida</taxon>
        <taxon>eudicotyledons</taxon>
        <taxon>Gunneridae</taxon>
        <taxon>Pentapetalae</taxon>
        <taxon>rosids</taxon>
        <taxon>fabids</taxon>
        <taxon>Malpighiales</taxon>
        <taxon>Rhizophoraceae</taxon>
        <taxon>Rhizophora</taxon>
    </lineage>
</organism>
<dbReference type="EMBL" id="GGEC01067969">
    <property type="protein sequence ID" value="MBX48453.1"/>
    <property type="molecule type" value="Transcribed_RNA"/>
</dbReference>
<keyword evidence="1" id="KW-0472">Membrane</keyword>
<sequence>MEDMRIVMLCNFTGHSLFLWLTHIIIWVDSQNCSMDFIVCGEACTFDPRK</sequence>
<keyword evidence="1" id="KW-0812">Transmembrane</keyword>
<dbReference type="AlphaFoldDB" id="A0A2P2P1C5"/>
<evidence type="ECO:0000313" key="2">
    <source>
        <dbReference type="EMBL" id="MBX48453.1"/>
    </source>
</evidence>
<feature type="transmembrane region" description="Helical" evidence="1">
    <location>
        <begin position="6"/>
        <end position="28"/>
    </location>
</feature>
<reference evidence="2" key="1">
    <citation type="submission" date="2018-02" db="EMBL/GenBank/DDBJ databases">
        <title>Rhizophora mucronata_Transcriptome.</title>
        <authorList>
            <person name="Meera S.P."/>
            <person name="Sreeshan A."/>
            <person name="Augustine A."/>
        </authorList>
    </citation>
    <scope>NUCLEOTIDE SEQUENCE</scope>
    <source>
        <tissue evidence="2">Leaf</tissue>
    </source>
</reference>
<evidence type="ECO:0000256" key="1">
    <source>
        <dbReference type="SAM" id="Phobius"/>
    </source>
</evidence>
<name>A0A2P2P1C5_RHIMU</name>
<proteinExistence type="predicted"/>